<comment type="caution">
    <text evidence="1">The sequence shown here is derived from an EMBL/GenBank/DDBJ whole genome shotgun (WGS) entry which is preliminary data.</text>
</comment>
<gene>
    <name evidence="1" type="ORF">MILVUS5_LOCUS9111</name>
</gene>
<evidence type="ECO:0000313" key="2">
    <source>
        <dbReference type="Proteomes" id="UP001177021"/>
    </source>
</evidence>
<keyword evidence="2" id="KW-1185">Reference proteome</keyword>
<organism evidence="1 2">
    <name type="scientific">Trifolium pratense</name>
    <name type="common">Red clover</name>
    <dbReference type="NCBI Taxonomy" id="57577"/>
    <lineage>
        <taxon>Eukaryota</taxon>
        <taxon>Viridiplantae</taxon>
        <taxon>Streptophyta</taxon>
        <taxon>Embryophyta</taxon>
        <taxon>Tracheophyta</taxon>
        <taxon>Spermatophyta</taxon>
        <taxon>Magnoliopsida</taxon>
        <taxon>eudicotyledons</taxon>
        <taxon>Gunneridae</taxon>
        <taxon>Pentapetalae</taxon>
        <taxon>rosids</taxon>
        <taxon>fabids</taxon>
        <taxon>Fabales</taxon>
        <taxon>Fabaceae</taxon>
        <taxon>Papilionoideae</taxon>
        <taxon>50 kb inversion clade</taxon>
        <taxon>NPAAA clade</taxon>
        <taxon>Hologalegina</taxon>
        <taxon>IRL clade</taxon>
        <taxon>Trifolieae</taxon>
        <taxon>Trifolium</taxon>
    </lineage>
</organism>
<dbReference type="EMBL" id="CASHSV030000024">
    <property type="protein sequence ID" value="CAJ2639016.1"/>
    <property type="molecule type" value="Genomic_DNA"/>
</dbReference>
<evidence type="ECO:0000313" key="1">
    <source>
        <dbReference type="EMBL" id="CAJ2639016.1"/>
    </source>
</evidence>
<reference evidence="1" key="1">
    <citation type="submission" date="2023-10" db="EMBL/GenBank/DDBJ databases">
        <authorList>
            <person name="Rodriguez Cubillos JULIANA M."/>
            <person name="De Vega J."/>
        </authorList>
    </citation>
    <scope>NUCLEOTIDE SEQUENCE</scope>
</reference>
<sequence length="438" mass="49097">MVSLSSVATTNNKNARLTVLCGVGMVVVGGQGAMPSKMVSETMKRQRQHKNGGNEEKNKDIISDLPECILLHILSFLDTKYAVQTCTLSKRWKDLWKHVPTLTLISSSFALSWCRKNLKGFSKFVSWILSKRDASTALHTLDFDRTGLVEPHLLKRIVKYAVSHHVQRLRIVIKCDIQHLPSCFFSCRTLTSLDLYVAHRIDGQRTLFPNSLNLPALTNLSIHAFAFCINNNGRVEPFSTFNRLNSLIIDNCKVLDAKNLSISSSTLANLTIQSKYELYREIELSTPSLCTFVYTGISFPKLSGNHLRPVKHLNIDADTDLKNAEPSVLLSWLIELTNIRSLIVSSTILQVLSLVPDLLKLKFPSLCNLKSLKVEMKPLSYYSSKALIDAKLAQLPTISREEVSKIIEEFKFRSSSIPDGIVAFLLQNSPSAEVHIID</sequence>
<proteinExistence type="predicted"/>
<accession>A0ACB0J4E4</accession>
<dbReference type="Proteomes" id="UP001177021">
    <property type="component" value="Unassembled WGS sequence"/>
</dbReference>
<protein>
    <submittedName>
        <fullName evidence="1">Uncharacterized protein</fullName>
    </submittedName>
</protein>
<name>A0ACB0J4E4_TRIPR</name>